<evidence type="ECO:0000313" key="2">
    <source>
        <dbReference type="EMBL" id="KAF1970231.1"/>
    </source>
</evidence>
<reference evidence="2" key="1">
    <citation type="journal article" date="2020" name="Stud. Mycol.">
        <title>101 Dothideomycetes genomes: a test case for predicting lifestyles and emergence of pathogens.</title>
        <authorList>
            <person name="Haridas S."/>
            <person name="Albert R."/>
            <person name="Binder M."/>
            <person name="Bloem J."/>
            <person name="Labutti K."/>
            <person name="Salamov A."/>
            <person name="Andreopoulos B."/>
            <person name="Baker S."/>
            <person name="Barry K."/>
            <person name="Bills G."/>
            <person name="Bluhm B."/>
            <person name="Cannon C."/>
            <person name="Castanera R."/>
            <person name="Culley D."/>
            <person name="Daum C."/>
            <person name="Ezra D."/>
            <person name="Gonzalez J."/>
            <person name="Henrissat B."/>
            <person name="Kuo A."/>
            <person name="Liang C."/>
            <person name="Lipzen A."/>
            <person name="Lutzoni F."/>
            <person name="Magnuson J."/>
            <person name="Mondo S."/>
            <person name="Nolan M."/>
            <person name="Ohm R."/>
            <person name="Pangilinan J."/>
            <person name="Park H.-J."/>
            <person name="Ramirez L."/>
            <person name="Alfaro M."/>
            <person name="Sun H."/>
            <person name="Tritt A."/>
            <person name="Yoshinaga Y."/>
            <person name="Zwiers L.-H."/>
            <person name="Turgeon B."/>
            <person name="Goodwin S."/>
            <person name="Spatafora J."/>
            <person name="Crous P."/>
            <person name="Grigoriev I."/>
        </authorList>
    </citation>
    <scope>NUCLEOTIDE SEQUENCE</scope>
    <source>
        <strain evidence="2">CBS 107.79</strain>
    </source>
</reference>
<feature type="compositionally biased region" description="Basic residues" evidence="1">
    <location>
        <begin position="509"/>
        <end position="521"/>
    </location>
</feature>
<protein>
    <submittedName>
        <fullName evidence="2">Uncharacterized protein</fullName>
    </submittedName>
</protein>
<dbReference type="Proteomes" id="UP000800036">
    <property type="component" value="Unassembled WGS sequence"/>
</dbReference>
<feature type="compositionally biased region" description="Basic and acidic residues" evidence="1">
    <location>
        <begin position="8"/>
        <end position="27"/>
    </location>
</feature>
<sequence length="596" mass="64735">MQGRPKLSVKEVTRRSLTDKEWRETRQMRVRRRHLHRNRLRVTTSPIPHLHTATESNAVDGNATSAAEEPLWTEADPTVSTGKGEDARNEPLPNGPGPNLSPPETPSRNVIKVPEQDGQHPPIEDISGGHIDAFEQGVKVAPTEGQEEQHTAAGTPAEIPSVREDLQLSQEVHRETSPAREPGDDGTQLAHAPTDGHDADPKNEKPDDEPGEKKKKRRTRRAGQRVGSRVDRAMQEQRAKVDSKNLANQQQEAVADEIGSGLKDVEPAHSPTTLNIGESRPGVDDGKPIKDKPASDNRPSGHAADDGTPKAKVKRPDKRARQAAKAREEAVKQIAAAATTIIDPTSAVPQGEKNTPVLHLAGAKVKRNADAHRDKRGQEPHREEIENVVEVSKEHPRERVEIEPSEERDAKATGISDGGDDNTLGERSALEPSDHTTRSDGTSQEIGDEGRAGAEEPKGTGVDHGLKPGPTEVENVPGQPEQPQARDSSARQDGVGEQDSDDDEEKAGAKKAARKRKRRGANKSEAQKAKNKMKFEEKLAKKYPKNVLADIAENAGGNQSWVGENDDGRSRSSVEEPRGDDISITGLEPRTGDRVV</sequence>
<dbReference type="EMBL" id="ML976703">
    <property type="protein sequence ID" value="KAF1970231.1"/>
    <property type="molecule type" value="Genomic_DNA"/>
</dbReference>
<feature type="compositionally biased region" description="Basic and acidic residues" evidence="1">
    <location>
        <begin position="228"/>
        <end position="243"/>
    </location>
</feature>
<feature type="compositionally biased region" description="Low complexity" evidence="1">
    <location>
        <begin position="332"/>
        <end position="342"/>
    </location>
</feature>
<organism evidence="2 3">
    <name type="scientific">Bimuria novae-zelandiae CBS 107.79</name>
    <dbReference type="NCBI Taxonomy" id="1447943"/>
    <lineage>
        <taxon>Eukaryota</taxon>
        <taxon>Fungi</taxon>
        <taxon>Dikarya</taxon>
        <taxon>Ascomycota</taxon>
        <taxon>Pezizomycotina</taxon>
        <taxon>Dothideomycetes</taxon>
        <taxon>Pleosporomycetidae</taxon>
        <taxon>Pleosporales</taxon>
        <taxon>Massarineae</taxon>
        <taxon>Didymosphaeriaceae</taxon>
        <taxon>Bimuria</taxon>
    </lineage>
</organism>
<feature type="compositionally biased region" description="Basic residues" evidence="1">
    <location>
        <begin position="311"/>
        <end position="324"/>
    </location>
</feature>
<feature type="compositionally biased region" description="Basic and acidic residues" evidence="1">
    <location>
        <begin position="367"/>
        <end position="411"/>
    </location>
</feature>
<feature type="compositionally biased region" description="Polar residues" evidence="1">
    <location>
        <begin position="53"/>
        <end position="65"/>
    </location>
</feature>
<name>A0A6A5UZ06_9PLEO</name>
<feature type="compositionally biased region" description="Basic and acidic residues" evidence="1">
    <location>
        <begin position="428"/>
        <end position="438"/>
    </location>
</feature>
<feature type="region of interest" description="Disordered" evidence="1">
    <location>
        <begin position="550"/>
        <end position="596"/>
    </location>
</feature>
<dbReference type="AlphaFoldDB" id="A0A6A5UZ06"/>
<feature type="compositionally biased region" description="Basic and acidic residues" evidence="1">
    <location>
        <begin position="525"/>
        <end position="538"/>
    </location>
</feature>
<accession>A0A6A5UZ06</accession>
<feature type="compositionally biased region" description="Basic and acidic residues" evidence="1">
    <location>
        <begin position="161"/>
        <end position="183"/>
    </location>
</feature>
<keyword evidence="3" id="KW-1185">Reference proteome</keyword>
<feature type="compositionally biased region" description="Basic and acidic residues" evidence="1">
    <location>
        <begin position="194"/>
        <end position="205"/>
    </location>
</feature>
<feature type="compositionally biased region" description="Acidic residues" evidence="1">
    <location>
        <begin position="496"/>
        <end position="505"/>
    </location>
</feature>
<proteinExistence type="predicted"/>
<evidence type="ECO:0000313" key="3">
    <source>
        <dbReference type="Proteomes" id="UP000800036"/>
    </source>
</evidence>
<gene>
    <name evidence="2" type="ORF">BU23DRAFT_218574</name>
</gene>
<feature type="compositionally biased region" description="Basic residues" evidence="1">
    <location>
        <begin position="213"/>
        <end position="223"/>
    </location>
</feature>
<evidence type="ECO:0000256" key="1">
    <source>
        <dbReference type="SAM" id="MobiDB-lite"/>
    </source>
</evidence>
<feature type="compositionally biased region" description="Basic residues" evidence="1">
    <location>
        <begin position="28"/>
        <end position="40"/>
    </location>
</feature>
<feature type="compositionally biased region" description="Basic and acidic residues" evidence="1">
    <location>
        <begin position="281"/>
        <end position="295"/>
    </location>
</feature>
<feature type="compositionally biased region" description="Pro residues" evidence="1">
    <location>
        <begin position="93"/>
        <end position="105"/>
    </location>
</feature>
<feature type="compositionally biased region" description="Basic and acidic residues" evidence="1">
    <location>
        <begin position="448"/>
        <end position="458"/>
    </location>
</feature>
<feature type="compositionally biased region" description="Basic and acidic residues" evidence="1">
    <location>
        <begin position="566"/>
        <end position="581"/>
    </location>
</feature>
<feature type="region of interest" description="Disordered" evidence="1">
    <location>
        <begin position="1"/>
        <end position="538"/>
    </location>
</feature>